<dbReference type="InterPro" id="IPR053160">
    <property type="entry name" value="MFS_DHA3_Transporter"/>
</dbReference>
<dbReference type="EMBL" id="CP030032">
    <property type="protein sequence ID" value="AWV88674.1"/>
    <property type="molecule type" value="Genomic_DNA"/>
</dbReference>
<evidence type="ECO:0000313" key="6">
    <source>
        <dbReference type="Proteomes" id="UP000249799"/>
    </source>
</evidence>
<keyword evidence="3" id="KW-1133">Transmembrane helix</keyword>
<dbReference type="Proteomes" id="UP000249799">
    <property type="component" value="Chromosome"/>
</dbReference>
<dbReference type="PROSITE" id="PS00216">
    <property type="entry name" value="SUGAR_TRANSPORT_1"/>
    <property type="match status" value="1"/>
</dbReference>
<dbReference type="PANTHER" id="PTHR23530:SF1">
    <property type="entry name" value="PERMEASE, MAJOR FACILITATOR SUPERFAMILY-RELATED"/>
    <property type="match status" value="1"/>
</dbReference>
<dbReference type="GO" id="GO:0022857">
    <property type="term" value="F:transmembrane transporter activity"/>
    <property type="evidence" value="ECO:0007669"/>
    <property type="project" value="InterPro"/>
</dbReference>
<dbReference type="InterPro" id="IPR011701">
    <property type="entry name" value="MFS"/>
</dbReference>
<gene>
    <name evidence="5" type="ORF">DN745_04700</name>
</gene>
<dbReference type="InterPro" id="IPR005829">
    <property type="entry name" value="Sugar_transporter_CS"/>
</dbReference>
<evidence type="ECO:0000256" key="2">
    <source>
        <dbReference type="ARBA" id="ARBA00022692"/>
    </source>
</evidence>
<evidence type="ECO:0000256" key="4">
    <source>
        <dbReference type="ARBA" id="ARBA00023136"/>
    </source>
</evidence>
<organism evidence="5 6">
    <name type="scientific">Bradymonas sediminis</name>
    <dbReference type="NCBI Taxonomy" id="1548548"/>
    <lineage>
        <taxon>Bacteria</taxon>
        <taxon>Deltaproteobacteria</taxon>
        <taxon>Bradymonadales</taxon>
        <taxon>Bradymonadaceae</taxon>
        <taxon>Bradymonas</taxon>
    </lineage>
</organism>
<dbReference type="GO" id="GO:0016020">
    <property type="term" value="C:membrane"/>
    <property type="evidence" value="ECO:0007669"/>
    <property type="project" value="UniProtKB-SubCell"/>
</dbReference>
<keyword evidence="6" id="KW-1185">Reference proteome</keyword>
<protein>
    <submittedName>
        <fullName evidence="5">Uncharacterized protein</fullName>
    </submittedName>
</protein>
<accession>A0A2Z4FIV6</accession>
<dbReference type="KEGG" id="bsed:DN745_04700"/>
<keyword evidence="2" id="KW-0812">Transmembrane</keyword>
<dbReference type="InterPro" id="IPR036259">
    <property type="entry name" value="MFS_trans_sf"/>
</dbReference>
<dbReference type="RefSeq" id="WP_111332614.1">
    <property type="nucleotide sequence ID" value="NZ_CP030032.1"/>
</dbReference>
<evidence type="ECO:0000256" key="1">
    <source>
        <dbReference type="ARBA" id="ARBA00004141"/>
    </source>
</evidence>
<sequence>MVTYSTLGDLEKIERNARLYPWYIAVFNAFFWMPVFFLYFGENLGLARVLQLEGIYYAAVVVLEVPSGYISDRFGRKTTLLGASLMLVVAYLIFFFASSFSAFAAAQVVLAAGIALNSGTDTSFHYDSLTALGREVEYAQREAVAARSAMLATSLSALIGGGVAAIDLRYAYGLSVIAAVAGLITVLSFTEPQSKTAAQAAPFFSQLHDCFRHLRQPRLAWLFGFVVLITILEHIPYEFYQPYLDLLGAQLDFSPKTALIAGVHMAIATLIGALFAHNSARIAGRLGIAKTLLLAALLQLIIISVMGLFLNEVIVALILLREIAGGMTRAPINAAITPYIPQKQRATFLSIQSLAGRVGFSALLVGLSFSTGNIDTHTWSALSHLLLICAGLGARGLGVLAISLWWVDVE</sequence>
<dbReference type="Gene3D" id="1.20.1250.20">
    <property type="entry name" value="MFS general substrate transporter like domains"/>
    <property type="match status" value="1"/>
</dbReference>
<evidence type="ECO:0000313" key="5">
    <source>
        <dbReference type="EMBL" id="AWV88674.1"/>
    </source>
</evidence>
<dbReference type="AlphaFoldDB" id="A0A2Z4FIV6"/>
<dbReference type="SUPFAM" id="SSF103473">
    <property type="entry name" value="MFS general substrate transporter"/>
    <property type="match status" value="1"/>
</dbReference>
<evidence type="ECO:0000256" key="3">
    <source>
        <dbReference type="ARBA" id="ARBA00022989"/>
    </source>
</evidence>
<dbReference type="OrthoDB" id="9816124at2"/>
<proteinExistence type="predicted"/>
<reference evidence="5 6" key="1">
    <citation type="submission" date="2018-06" db="EMBL/GenBank/DDBJ databases">
        <title>Lujinxingia sediminis gen. nov. sp. nov., a new facultative anaerobic member of the class Deltaproteobacteria, and proposal of Lujinxingaceae fam. nov.</title>
        <authorList>
            <person name="Guo L.-Y."/>
            <person name="Li C.-M."/>
            <person name="Wang S."/>
            <person name="Du Z.-J."/>
        </authorList>
    </citation>
    <scope>NUCLEOTIDE SEQUENCE [LARGE SCALE GENOMIC DNA]</scope>
    <source>
        <strain evidence="5 6">FA350</strain>
    </source>
</reference>
<dbReference type="InterPro" id="IPR020846">
    <property type="entry name" value="MFS_dom"/>
</dbReference>
<name>A0A2Z4FIV6_9DELT</name>
<dbReference type="PANTHER" id="PTHR23530">
    <property type="entry name" value="TRANSPORT PROTEIN-RELATED"/>
    <property type="match status" value="1"/>
</dbReference>
<dbReference type="PROSITE" id="PS50850">
    <property type="entry name" value="MFS"/>
    <property type="match status" value="1"/>
</dbReference>
<comment type="subcellular location">
    <subcellularLocation>
        <location evidence="1">Membrane</location>
        <topology evidence="1">Multi-pass membrane protein</topology>
    </subcellularLocation>
</comment>
<keyword evidence="4" id="KW-0472">Membrane</keyword>
<dbReference type="Pfam" id="PF07690">
    <property type="entry name" value="MFS_1"/>
    <property type="match status" value="1"/>
</dbReference>